<reference evidence="6" key="2">
    <citation type="submission" date="2025-08" db="UniProtKB">
        <authorList>
            <consortium name="Ensembl"/>
        </authorList>
    </citation>
    <scope>IDENTIFICATION</scope>
</reference>
<dbReference type="InterPro" id="IPR036428">
    <property type="entry name" value="PCD_sf"/>
</dbReference>
<evidence type="ECO:0000313" key="7">
    <source>
        <dbReference type="Proteomes" id="UP000314982"/>
    </source>
</evidence>
<reference evidence="7" key="1">
    <citation type="submission" date="2018-06" db="EMBL/GenBank/DDBJ databases">
        <title>Genome assembly of Danube salmon.</title>
        <authorList>
            <person name="Macqueen D.J."/>
            <person name="Gundappa M.K."/>
        </authorList>
    </citation>
    <scope>NUCLEOTIDE SEQUENCE [LARGE SCALE GENOMIC DNA]</scope>
</reference>
<dbReference type="InterPro" id="IPR001533">
    <property type="entry name" value="Pterin_deHydtase"/>
</dbReference>
<keyword evidence="4" id="KW-0783">Tetrahydrobiopterin biosynthesis</keyword>
<keyword evidence="5" id="KW-0456">Lyase</keyword>
<comment type="similarity">
    <text evidence="2">Belongs to the pterin-4-alpha-carbinolamine dehydratase family.</text>
</comment>
<reference evidence="6" key="3">
    <citation type="submission" date="2025-09" db="UniProtKB">
        <authorList>
            <consortium name="Ensembl"/>
        </authorList>
    </citation>
    <scope>IDENTIFICATION</scope>
</reference>
<evidence type="ECO:0000256" key="5">
    <source>
        <dbReference type="ARBA" id="ARBA00023239"/>
    </source>
</evidence>
<dbReference type="Proteomes" id="UP000314982">
    <property type="component" value="Unassembled WGS sequence"/>
</dbReference>
<dbReference type="SUPFAM" id="SSF55248">
    <property type="entry name" value="PCD-like"/>
    <property type="match status" value="1"/>
</dbReference>
<protein>
    <recommendedName>
        <fullName evidence="3">4a-hydroxytetrahydrobiopterin dehydratase</fullName>
        <ecNumber evidence="3">4.2.1.96</ecNumber>
    </recommendedName>
</protein>
<proteinExistence type="inferred from homology"/>
<keyword evidence="7" id="KW-1185">Reference proteome</keyword>
<dbReference type="AlphaFoldDB" id="A0A4W5L2I9"/>
<evidence type="ECO:0000256" key="3">
    <source>
        <dbReference type="ARBA" id="ARBA00013252"/>
    </source>
</evidence>
<evidence type="ECO:0000313" key="6">
    <source>
        <dbReference type="Ensembl" id="ENSHHUP00000018574.1"/>
    </source>
</evidence>
<evidence type="ECO:0000256" key="4">
    <source>
        <dbReference type="ARBA" id="ARBA00023007"/>
    </source>
</evidence>
<comment type="catalytic activity">
    <reaction evidence="1">
        <text>(4aS,6R)-4a-hydroxy-L-erythro-5,6,7,8-tetrahydrobiopterin = (6R)-L-erythro-6,7-dihydrobiopterin + H2O</text>
        <dbReference type="Rhea" id="RHEA:11920"/>
        <dbReference type="ChEBI" id="CHEBI:15377"/>
        <dbReference type="ChEBI" id="CHEBI:15642"/>
        <dbReference type="ChEBI" id="CHEBI:43120"/>
        <dbReference type="EC" id="4.2.1.96"/>
    </reaction>
</comment>
<dbReference type="Ensembl" id="ENSHHUT00000019246.1">
    <property type="protein sequence ID" value="ENSHHUP00000018574.1"/>
    <property type="gene ID" value="ENSHHUG00000011591.1"/>
</dbReference>
<dbReference type="Pfam" id="PF01329">
    <property type="entry name" value="Pterin_4a"/>
    <property type="match status" value="1"/>
</dbReference>
<dbReference type="GO" id="GO:0008124">
    <property type="term" value="F:4-alpha-hydroxytetrahydrobiopterin dehydratase activity"/>
    <property type="evidence" value="ECO:0007669"/>
    <property type="project" value="UniProtKB-EC"/>
</dbReference>
<name>A0A4W5L2I9_9TELE</name>
<organism evidence="6 7">
    <name type="scientific">Hucho hucho</name>
    <name type="common">huchen</name>
    <dbReference type="NCBI Taxonomy" id="62062"/>
    <lineage>
        <taxon>Eukaryota</taxon>
        <taxon>Metazoa</taxon>
        <taxon>Chordata</taxon>
        <taxon>Craniata</taxon>
        <taxon>Vertebrata</taxon>
        <taxon>Euteleostomi</taxon>
        <taxon>Actinopterygii</taxon>
        <taxon>Neopterygii</taxon>
        <taxon>Teleostei</taxon>
        <taxon>Protacanthopterygii</taxon>
        <taxon>Salmoniformes</taxon>
        <taxon>Salmonidae</taxon>
        <taxon>Salmoninae</taxon>
        <taxon>Hucho</taxon>
    </lineage>
</organism>
<dbReference type="EC" id="4.2.1.96" evidence="3"/>
<sequence length="57" mass="6612">MGIRTQFMFSPKAICFMSRVALLAKKINHHPERFNLYNKVATIVLRQIAQHSCLHNS</sequence>
<dbReference type="Gene3D" id="3.30.1360.20">
    <property type="entry name" value="Transcriptional coactivator/pterin dehydratase"/>
    <property type="match status" value="1"/>
</dbReference>
<evidence type="ECO:0000256" key="2">
    <source>
        <dbReference type="ARBA" id="ARBA00006472"/>
    </source>
</evidence>
<dbReference type="GO" id="GO:0006729">
    <property type="term" value="P:tetrahydrobiopterin biosynthetic process"/>
    <property type="evidence" value="ECO:0007669"/>
    <property type="project" value="UniProtKB-KW"/>
</dbReference>
<evidence type="ECO:0000256" key="1">
    <source>
        <dbReference type="ARBA" id="ARBA00001554"/>
    </source>
</evidence>
<accession>A0A4W5L2I9</accession>